<name>Q83031_9VIRU</name>
<sequence length="74" mass="8356">MVLHSELFLRSGARRLSRSSEGGGCSLLCRRRRSRSGHRPEAPPGISIPEKINSPRRIEKEVWLPCSLGDCERK</sequence>
<keyword evidence="3" id="KW-1185">Reference proteome</keyword>
<evidence type="ECO:0000313" key="2">
    <source>
        <dbReference type="EMBL" id="AAA51427.1"/>
    </source>
</evidence>
<dbReference type="Proteomes" id="UP000240275">
    <property type="component" value="Segment"/>
</dbReference>
<dbReference type="EMBL" id="L32167">
    <property type="protein sequence ID" value="AAA51427.1"/>
    <property type="molecule type" value="Genomic_DNA"/>
</dbReference>
<dbReference type="GeneID" id="37784993"/>
<reference evidence="2 3" key="1">
    <citation type="submission" date="1994-08" db="EMBL/GenBank/DDBJ databases">
        <title>Nucleotide sequences of two circular single-stranded DNAs associated with banana bunchy top virus.</title>
        <authorList>
            <person name="Wu R.-Y."/>
            <person name="You L.-R."/>
            <person name="Soong T.-S."/>
        </authorList>
    </citation>
    <scope>NUCLEOTIDE SEQUENCE [LARGE SCALE GENOMIC DNA]</scope>
</reference>
<accession>Q83031</accession>
<protein>
    <submittedName>
        <fullName evidence="2">V1</fullName>
    </submittedName>
</protein>
<feature type="region of interest" description="Disordered" evidence="1">
    <location>
        <begin position="31"/>
        <end position="51"/>
    </location>
</feature>
<gene>
    <name evidence="2" type="primary">V1</name>
</gene>
<evidence type="ECO:0000313" key="3">
    <source>
        <dbReference type="Proteomes" id="UP000240275"/>
    </source>
</evidence>
<proteinExistence type="predicted"/>
<dbReference type="KEGG" id="vg:37784993"/>
<dbReference type="RefSeq" id="YP_009508166.1">
    <property type="nucleotide sequence ID" value="NC_038892.1"/>
</dbReference>
<organism evidence="2 3">
    <name type="scientific">Banana bunchy top alphasatellite 1</name>
    <dbReference type="NCBI Taxonomy" id="2169721"/>
    <lineage>
        <taxon>Viruses</taxon>
        <taxon>Viruses incertae sedis</taxon>
        <taxon>Alphasatellitidae</taxon>
        <taxon>Petromoalphasatellitinae</taxon>
        <taxon>Babusatellite</taxon>
        <taxon>Babusatellite musae</taxon>
    </lineage>
</organism>
<evidence type="ECO:0000256" key="1">
    <source>
        <dbReference type="SAM" id="MobiDB-lite"/>
    </source>
</evidence>